<name>A0A090IJV4_9GAMM</name>
<accession>A0A090IJV4</accession>
<dbReference type="EMBL" id="FPLD01000102">
    <property type="protein sequence ID" value="SGZ10702.1"/>
    <property type="molecule type" value="Genomic_DNA"/>
</dbReference>
<gene>
    <name evidence="1" type="ORF">NVI5450_3594</name>
</gene>
<dbReference type="STRING" id="80854.MVIS_2556"/>
<dbReference type="HOGENOM" id="CLU_1650238_0_0_6"/>
<proteinExistence type="predicted"/>
<evidence type="ECO:0000313" key="2">
    <source>
        <dbReference type="Proteomes" id="UP000183794"/>
    </source>
</evidence>
<dbReference type="PATRIC" id="fig|80854.5.peg.2720"/>
<dbReference type="Proteomes" id="UP000183794">
    <property type="component" value="Unassembled WGS sequence"/>
</dbReference>
<dbReference type="OrthoDB" id="5814354at2"/>
<sequence>MSVQIATPTGDNIWSRLQSHFKRFAFHHKKAEAILYLMFLSGLLLWPFITIPWQVERTVLLMHMLAGISIFPVFVGSFWLSHRNLIQNSKKKFLRQTGTIIEYLLIVCTLTGVYLTFWGNTGNNFSILMQDIHFYSSWLLAPLVLRHAWRWTVIKFFRKS</sequence>
<protein>
    <submittedName>
        <fullName evidence="1">Uncharacterized protein</fullName>
    </submittedName>
</protein>
<dbReference type="AlphaFoldDB" id="A0A090IJV4"/>
<evidence type="ECO:0000313" key="1">
    <source>
        <dbReference type="EMBL" id="SGZ10702.1"/>
    </source>
</evidence>
<dbReference type="KEGG" id="mvs:MVIS_2556"/>
<organism evidence="1 2">
    <name type="scientific">Moritella viscosa</name>
    <dbReference type="NCBI Taxonomy" id="80854"/>
    <lineage>
        <taxon>Bacteria</taxon>
        <taxon>Pseudomonadati</taxon>
        <taxon>Pseudomonadota</taxon>
        <taxon>Gammaproteobacteria</taxon>
        <taxon>Alteromonadales</taxon>
        <taxon>Moritellaceae</taxon>
        <taxon>Moritella</taxon>
    </lineage>
</organism>
<reference evidence="1 2" key="1">
    <citation type="submission" date="2016-11" db="EMBL/GenBank/DDBJ databases">
        <authorList>
            <person name="Jaros S."/>
            <person name="Januszkiewicz K."/>
            <person name="Wedrychowicz H."/>
        </authorList>
    </citation>
    <scope>NUCLEOTIDE SEQUENCE [LARGE SCALE GENOMIC DNA]</scope>
    <source>
        <strain evidence="1">NVI 5450</strain>
    </source>
</reference>
<dbReference type="RefSeq" id="WP_045110713.1">
    <property type="nucleotide sequence ID" value="NZ_CAWRBC010000118.1"/>
</dbReference>